<evidence type="ECO:0000259" key="2">
    <source>
        <dbReference type="Pfam" id="PF00534"/>
    </source>
</evidence>
<proteinExistence type="predicted"/>
<dbReference type="Pfam" id="PF00534">
    <property type="entry name" value="Glycos_transf_1"/>
    <property type="match status" value="1"/>
</dbReference>
<dbReference type="PANTHER" id="PTHR46401:SF2">
    <property type="entry name" value="GLYCOSYLTRANSFERASE WBBK-RELATED"/>
    <property type="match status" value="1"/>
</dbReference>
<dbReference type="GO" id="GO:0009103">
    <property type="term" value="P:lipopolysaccharide biosynthetic process"/>
    <property type="evidence" value="ECO:0007669"/>
    <property type="project" value="TreeGrafter"/>
</dbReference>
<accession>A0A1M6HUH7</accession>
<evidence type="ECO:0000313" key="3">
    <source>
        <dbReference type="EMBL" id="SHJ25774.1"/>
    </source>
</evidence>
<protein>
    <submittedName>
        <fullName evidence="3">Glycosyltransferase involved in cell wall bisynthesis</fullName>
    </submittedName>
</protein>
<evidence type="ECO:0000256" key="1">
    <source>
        <dbReference type="ARBA" id="ARBA00022679"/>
    </source>
</evidence>
<dbReference type="Gene3D" id="3.40.50.2000">
    <property type="entry name" value="Glycogen Phosphorylase B"/>
    <property type="match status" value="2"/>
</dbReference>
<name>A0A1M6HUH7_9RHOB</name>
<organism evidence="3 4">
    <name type="scientific">Wenxinia saemankumensis</name>
    <dbReference type="NCBI Taxonomy" id="1447782"/>
    <lineage>
        <taxon>Bacteria</taxon>
        <taxon>Pseudomonadati</taxon>
        <taxon>Pseudomonadota</taxon>
        <taxon>Alphaproteobacteria</taxon>
        <taxon>Rhodobacterales</taxon>
        <taxon>Roseobacteraceae</taxon>
        <taxon>Wenxinia</taxon>
    </lineage>
</organism>
<reference evidence="3 4" key="1">
    <citation type="submission" date="2016-11" db="EMBL/GenBank/DDBJ databases">
        <authorList>
            <person name="Jaros S."/>
            <person name="Januszkiewicz K."/>
            <person name="Wedrychowicz H."/>
        </authorList>
    </citation>
    <scope>NUCLEOTIDE SEQUENCE [LARGE SCALE GENOMIC DNA]</scope>
    <source>
        <strain evidence="3 4">DSM 100565</strain>
    </source>
</reference>
<evidence type="ECO:0000313" key="4">
    <source>
        <dbReference type="Proteomes" id="UP000184292"/>
    </source>
</evidence>
<dbReference type="InterPro" id="IPR001296">
    <property type="entry name" value="Glyco_trans_1"/>
</dbReference>
<dbReference type="RefSeq" id="WP_073334071.1">
    <property type="nucleotide sequence ID" value="NZ_FQYO01000007.1"/>
</dbReference>
<dbReference type="GO" id="GO:0016757">
    <property type="term" value="F:glycosyltransferase activity"/>
    <property type="evidence" value="ECO:0007669"/>
    <property type="project" value="InterPro"/>
</dbReference>
<dbReference type="EMBL" id="FQYO01000007">
    <property type="protein sequence ID" value="SHJ25774.1"/>
    <property type="molecule type" value="Genomic_DNA"/>
</dbReference>
<feature type="domain" description="Glycosyl transferase family 1" evidence="2">
    <location>
        <begin position="186"/>
        <end position="310"/>
    </location>
</feature>
<keyword evidence="1 3" id="KW-0808">Transferase</keyword>
<dbReference type="Proteomes" id="UP000184292">
    <property type="component" value="Unassembled WGS sequence"/>
</dbReference>
<dbReference type="AlphaFoldDB" id="A0A1M6HUH7"/>
<gene>
    <name evidence="3" type="ORF">SAMN05444417_3367</name>
</gene>
<dbReference type="PANTHER" id="PTHR46401">
    <property type="entry name" value="GLYCOSYLTRANSFERASE WBBK-RELATED"/>
    <property type="match status" value="1"/>
</dbReference>
<keyword evidence="4" id="KW-1185">Reference proteome</keyword>
<dbReference type="STRING" id="1447782.SAMN05444417_3367"/>
<dbReference type="SUPFAM" id="SSF53756">
    <property type="entry name" value="UDP-Glycosyltransferase/glycogen phosphorylase"/>
    <property type="match status" value="1"/>
</dbReference>
<sequence length="348" mass="37734">MAAPIERRHPAGQVPLAIVDTLAPHPYSDRNDSLIGLGGTEATVIAVVMALGIEVDVRQAARQDTDRRGPVRFAPLDLARPLPGDPARIVVINSWKVALKLRRLHPEAEIAVWLHVFPGRHNRGMGPALAQAGIGVVCVSAALADHLVRRAGAPTPRIDVVPNPIPDDLVPDATPRDPDLLLFASSPHKGLDQVFTAFAAARAELPDLRLAVADPGYLRWRTGPVPDGVEMLGRLEPPRLHALMRRALCLFYPQTMFAETFGLVVAEANALGCPALLHRRLGANDAVASDPSQLVDVRDPAQILERLRAWRDHPPDVAGRDEFRLSRVRLAWLDRLGLGARPAMAAAE</sequence>